<dbReference type="EMBL" id="LN714483">
    <property type="protein sequence ID" value="CEL67759.1"/>
    <property type="molecule type" value="Genomic_DNA"/>
</dbReference>
<feature type="compositionally biased region" description="Low complexity" evidence="1">
    <location>
        <begin position="190"/>
        <end position="203"/>
    </location>
</feature>
<dbReference type="PANTHER" id="PTHR46512:SF9">
    <property type="entry name" value="PEPTIDYLPROLYL ISOMERASE"/>
    <property type="match status" value="1"/>
</dbReference>
<feature type="compositionally biased region" description="Basic and acidic residues" evidence="1">
    <location>
        <begin position="256"/>
        <end position="274"/>
    </location>
</feature>
<feature type="region of interest" description="Disordered" evidence="1">
    <location>
        <begin position="169"/>
        <end position="274"/>
    </location>
</feature>
<dbReference type="SUPFAM" id="SSF48452">
    <property type="entry name" value="TPR-like"/>
    <property type="match status" value="1"/>
</dbReference>
<feature type="region of interest" description="Disordered" evidence="1">
    <location>
        <begin position="829"/>
        <end position="862"/>
    </location>
</feature>
<feature type="region of interest" description="Disordered" evidence="1">
    <location>
        <begin position="995"/>
        <end position="1018"/>
    </location>
</feature>
<feature type="region of interest" description="Disordered" evidence="1">
    <location>
        <begin position="1"/>
        <end position="30"/>
    </location>
</feature>
<accession>A0A0F7UD10</accession>
<feature type="compositionally biased region" description="Low complexity" evidence="1">
    <location>
        <begin position="232"/>
        <end position="254"/>
    </location>
</feature>
<feature type="compositionally biased region" description="Basic and acidic residues" evidence="1">
    <location>
        <begin position="341"/>
        <end position="364"/>
    </location>
</feature>
<feature type="region of interest" description="Disordered" evidence="1">
    <location>
        <begin position="1114"/>
        <end position="1153"/>
    </location>
</feature>
<feature type="compositionally biased region" description="Low complexity" evidence="1">
    <location>
        <begin position="1114"/>
        <end position="1127"/>
    </location>
</feature>
<feature type="region of interest" description="Disordered" evidence="1">
    <location>
        <begin position="450"/>
        <end position="475"/>
    </location>
</feature>
<feature type="compositionally biased region" description="Basic and acidic residues" evidence="1">
    <location>
        <begin position="373"/>
        <end position="395"/>
    </location>
</feature>
<proteinExistence type="predicted"/>
<feature type="region of interest" description="Disordered" evidence="1">
    <location>
        <begin position="341"/>
        <end position="438"/>
    </location>
</feature>
<feature type="region of interest" description="Disordered" evidence="1">
    <location>
        <begin position="690"/>
        <end position="736"/>
    </location>
</feature>
<feature type="compositionally biased region" description="Low complexity" evidence="1">
    <location>
        <begin position="841"/>
        <end position="862"/>
    </location>
</feature>
<feature type="region of interest" description="Disordered" evidence="1">
    <location>
        <begin position="908"/>
        <end position="982"/>
    </location>
</feature>
<feature type="compositionally biased region" description="Basic and acidic residues" evidence="1">
    <location>
        <begin position="708"/>
        <end position="723"/>
    </location>
</feature>
<protein>
    <recommendedName>
        <fullName evidence="3">Tetratricopeptide repeat-containing protein</fullName>
    </recommendedName>
</protein>
<sequence length="1327" mass="143218">MESDFESGSDLPPELNFNSDDEPPCPQAGDVAVVSPDGSVTKTLGHLHAGYGDEICVRWLPLASTPVVGTPEKTAELLQLLDGAQPQWTTLGQSASFPQLLSLAARRMCPGEVAIVSGPAAHLRAAQNYLYSPAALAARAEASASSVASAFPPSSYAAFRKSELASKRRTLRALREKNNKEEKGPRKESGSSPGLSLGSVESPQGARLPPASPRPSGAYVPSSSPAAHAVGASSLSRSPLPSLSSASSCPASSSQEGRREKERHHGEANAEGEARSSVVLQLLAIQPIRRLTEDGGVRMRVLRPGTGWRSPGRNDLVSVSLAVLCKDAFCRELQLKQLLRGTKERDSPAGDAEKGRDDSAEHRTPAASQRQHVGREDEQNREGIEETVNSEDRQRVACTAQSVASRVAETQTERFGSVHTPGCSPEGAQQGGCGHEPSPGVSCCKVERRVSGEDGRPSPASPALATTENPEDEQGGTVRCQEVAMADVPIRGLQTALRHMKQGEETLLTLEGEHVQLETLHASALASWTCSCCGLPLADRRRAPVGEGGSEESEGSAATESKCCCMPTQACWCVRAGDPNPERCSEALHVYIKLTNWRPRATICVPSPVDASESLGRFSFTLLTGHAEDRQRVLVGEGQRDAGRAPTVPVNWRPEEGSTVIVFLSLSLLSLSRARPLKCPLSLCRSSDALKQQHSSREEMPTRQNSGESKDRAERDERERDNGESDEGEGDDGERDEGTWLLFTLGDWSVPPWLQEAVKCLKLGDVGRFELSLPLFSHAVQTLPYSLTPPSLPRASAAPHAPSCAVSSFSPAAGEQSFPASAWGGLWRIDPPPATRRASRHSAGASSSAAPSSSSSSSLSLSGGVLRGLGGSLACAASSAEKLVRANVDEGTLEAVVRCVRQKEVEWGGREGRENTARERENEGERERENEGERERENEGEGERENEGEREREKEADPRDGEQRREEADGSRDSSGDAVRRVEWQGEEAIKKMLDEAVREERRQSQETESTREESEDSRVVVTIWMASILDRSKDLWARGTPDEKIQLVERFRQEGNLLLKRGWLAAASDRYARAFDVCRFLPAFEEATRLQPLLATSQGSSTASTVSAISSSSAPSLLGTGGSSASFVPQKPRGGREAHARQSQSAAGRSALPERLDAHAGVGGETEGELSLAEVTRLATSVLNNWTLCCLRQNLWRAAVRHATVSLLLLELVEKEQGEAGKGQKAKTEEELKEGKKEEKKEKEIFQHARCVALYRKAKALSDGGETDEAIKAAKAAATIEPEDSAIQILLKTLHRQRAHARESERATFLGMFQRASREARTGEAR</sequence>
<feature type="compositionally biased region" description="Low complexity" evidence="1">
    <location>
        <begin position="1142"/>
        <end position="1152"/>
    </location>
</feature>
<evidence type="ECO:0000256" key="1">
    <source>
        <dbReference type="SAM" id="MobiDB-lite"/>
    </source>
</evidence>
<evidence type="ECO:0000313" key="2">
    <source>
        <dbReference type="EMBL" id="CEL67759.1"/>
    </source>
</evidence>
<feature type="compositionally biased region" description="Basic and acidic residues" evidence="1">
    <location>
        <begin position="173"/>
        <end position="189"/>
    </location>
</feature>
<gene>
    <name evidence="2" type="ORF">BN1204_035480</name>
</gene>
<dbReference type="PANTHER" id="PTHR46512">
    <property type="entry name" value="PEPTIDYLPROLYL ISOMERASE"/>
    <property type="match status" value="1"/>
</dbReference>
<organism evidence="2">
    <name type="scientific">Neospora caninum (strain Liverpool)</name>
    <dbReference type="NCBI Taxonomy" id="572307"/>
    <lineage>
        <taxon>Eukaryota</taxon>
        <taxon>Sar</taxon>
        <taxon>Alveolata</taxon>
        <taxon>Apicomplexa</taxon>
        <taxon>Conoidasida</taxon>
        <taxon>Coccidia</taxon>
        <taxon>Eucoccidiorida</taxon>
        <taxon>Eimeriorina</taxon>
        <taxon>Sarcocystidae</taxon>
        <taxon>Neospora</taxon>
    </lineage>
</organism>
<dbReference type="Gene3D" id="1.25.40.10">
    <property type="entry name" value="Tetratricopeptide repeat domain"/>
    <property type="match status" value="1"/>
</dbReference>
<feature type="compositionally biased region" description="Acidic residues" evidence="1">
    <location>
        <begin position="724"/>
        <end position="735"/>
    </location>
</feature>
<dbReference type="InterPro" id="IPR011990">
    <property type="entry name" value="TPR-like_helical_dom_sf"/>
</dbReference>
<dbReference type="InterPro" id="IPR050754">
    <property type="entry name" value="FKBP4/5/8-like"/>
</dbReference>
<evidence type="ECO:0008006" key="3">
    <source>
        <dbReference type="Google" id="ProtNLM"/>
    </source>
</evidence>
<name>A0A0F7UD10_NEOCL</name>
<feature type="compositionally biased region" description="Polar residues" evidence="1">
    <location>
        <begin position="399"/>
        <end position="414"/>
    </location>
</feature>
<reference evidence="2" key="1">
    <citation type="journal article" date="2015" name="PLoS ONE">
        <title>Comprehensive Evaluation of Toxoplasma gondii VEG and Neospora caninum LIV Genomes with Tachyzoite Stage Transcriptome and Proteome Defines Novel Transcript Features.</title>
        <authorList>
            <person name="Ramaprasad A."/>
            <person name="Mourier T."/>
            <person name="Naeem R."/>
            <person name="Malas T.B."/>
            <person name="Moussa E."/>
            <person name="Panigrahi A."/>
            <person name="Vermont S.J."/>
            <person name="Otto T.D."/>
            <person name="Wastling J."/>
            <person name="Pain A."/>
        </authorList>
    </citation>
    <scope>NUCLEOTIDE SEQUENCE</scope>
    <source>
        <strain evidence="2">Liverpool</strain>
    </source>
</reference>